<reference evidence="2" key="1">
    <citation type="submission" date="2025-08" db="UniProtKB">
        <authorList>
            <consortium name="RefSeq"/>
        </authorList>
    </citation>
    <scope>IDENTIFICATION</scope>
    <source>
        <tissue evidence="2">Leaves</tissue>
    </source>
</reference>
<dbReference type="KEGG" id="jre:109004942"/>
<dbReference type="InterPro" id="IPR002156">
    <property type="entry name" value="RNaseH_domain"/>
</dbReference>
<dbReference type="SUPFAM" id="SSF53098">
    <property type="entry name" value="Ribonuclease H-like"/>
    <property type="match status" value="1"/>
</dbReference>
<proteinExistence type="predicted"/>
<keyword evidence="1" id="KW-1185">Reference proteome</keyword>
<evidence type="ECO:0000313" key="2">
    <source>
        <dbReference type="RefSeq" id="XP_018839191.1"/>
    </source>
</evidence>
<dbReference type="Gramene" id="Jr02_10080_p1">
    <property type="protein sequence ID" value="cds.Jr02_10080_p1"/>
    <property type="gene ID" value="Jr02_10080"/>
</dbReference>
<dbReference type="AlphaFoldDB" id="A0A2I4G5K9"/>
<dbReference type="CDD" id="cd06222">
    <property type="entry name" value="RNase_H_like"/>
    <property type="match status" value="1"/>
</dbReference>
<evidence type="ECO:0000313" key="1">
    <source>
        <dbReference type="Proteomes" id="UP000235220"/>
    </source>
</evidence>
<dbReference type="Proteomes" id="UP000235220">
    <property type="component" value="Chromosome 2"/>
</dbReference>
<dbReference type="OrthoDB" id="1750965at2759"/>
<accession>A0A2I4G5K9</accession>
<dbReference type="GeneID" id="109004942"/>
<dbReference type="InterPro" id="IPR012337">
    <property type="entry name" value="RNaseH-like_sf"/>
</dbReference>
<dbReference type="InterPro" id="IPR036397">
    <property type="entry name" value="RNaseH_sf"/>
</dbReference>
<dbReference type="Gene3D" id="3.30.420.10">
    <property type="entry name" value="Ribonuclease H-like superfamily/Ribonuclease H"/>
    <property type="match status" value="1"/>
</dbReference>
<dbReference type="InterPro" id="IPR026960">
    <property type="entry name" value="RVT-Znf"/>
</dbReference>
<dbReference type="GO" id="GO:0004523">
    <property type="term" value="F:RNA-DNA hybrid ribonuclease activity"/>
    <property type="evidence" value="ECO:0007669"/>
    <property type="project" value="InterPro"/>
</dbReference>
<dbReference type="InterPro" id="IPR052929">
    <property type="entry name" value="RNase_H-like_EbsB-rel"/>
</dbReference>
<dbReference type="Pfam" id="PF13456">
    <property type="entry name" value="RVT_3"/>
    <property type="match status" value="1"/>
</dbReference>
<dbReference type="PANTHER" id="PTHR47074:SF48">
    <property type="entry name" value="POLYNUCLEOTIDYL TRANSFERASE, RIBONUCLEASE H-LIKE SUPERFAMILY PROTEIN"/>
    <property type="match status" value="1"/>
</dbReference>
<organism evidence="1 2">
    <name type="scientific">Juglans regia</name>
    <name type="common">English walnut</name>
    <dbReference type="NCBI Taxonomy" id="51240"/>
    <lineage>
        <taxon>Eukaryota</taxon>
        <taxon>Viridiplantae</taxon>
        <taxon>Streptophyta</taxon>
        <taxon>Embryophyta</taxon>
        <taxon>Tracheophyta</taxon>
        <taxon>Spermatophyta</taxon>
        <taxon>Magnoliopsida</taxon>
        <taxon>eudicotyledons</taxon>
        <taxon>Gunneridae</taxon>
        <taxon>Pentapetalae</taxon>
        <taxon>rosids</taxon>
        <taxon>fabids</taxon>
        <taxon>Fagales</taxon>
        <taxon>Juglandaceae</taxon>
        <taxon>Juglans</taxon>
    </lineage>
</organism>
<dbReference type="InterPro" id="IPR044730">
    <property type="entry name" value="RNase_H-like_dom_plant"/>
</dbReference>
<dbReference type="RefSeq" id="XP_018839191.1">
    <property type="nucleotide sequence ID" value="XM_018983646.1"/>
</dbReference>
<dbReference type="GO" id="GO:0003676">
    <property type="term" value="F:nucleic acid binding"/>
    <property type="evidence" value="ECO:0007669"/>
    <property type="project" value="InterPro"/>
</dbReference>
<name>A0A2I4G5K9_JUGRE</name>
<sequence length="477" mass="54104">MAQDLLQKVTSLGVEANVSELIIKELKIWNEDLIREKFNRKEADLMCSLPISNRGGADKIIWNYSKDGKFSREATVDKLLLDGGSWNENLIDEIFSVEEAVVIKTLTYQSLSKFLGGCSNHQHFSQSLKRIWPSQVPHAVKVFLWRAVSEALPTKCNLFKRKISVNEIWLRRNIWVFYDLFDSPSKLWQKAKLELEAFQQAQIQDKAACVDQNVSRRLAQWSRLEGDCVKANWDAAFISNGGKMGGGCVFRNSSGELLAAVGWPRSFIGSPLQAEAVALERTIELCVELGFQQVVFEGDSLNLVQDILSIEENRSWYGQIVEDLKSVFKHPTRRKIQFTPRHCNQVAHILARMALQLDDEAGHPLAAVFIKRSWILFIDQKDEGREIFFYIDIIFEFYIEIDVASRYDDLYIILVRGTSVTFSVDAVAHFIGIPQLPIAYPNVVPRESTDAGDGEMVEDKGIDVDGVDGLTDHEVQL</sequence>
<protein>
    <submittedName>
        <fullName evidence="2">Uncharacterized protein LOC109004942</fullName>
    </submittedName>
</protein>
<dbReference type="PANTHER" id="PTHR47074">
    <property type="entry name" value="BNAC02G40300D PROTEIN"/>
    <property type="match status" value="1"/>
</dbReference>
<gene>
    <name evidence="2" type="primary">LOC109004942</name>
</gene>
<dbReference type="Pfam" id="PF13966">
    <property type="entry name" value="zf-RVT"/>
    <property type="match status" value="1"/>
</dbReference>